<feature type="compositionally biased region" description="Pro residues" evidence="1">
    <location>
        <begin position="119"/>
        <end position="128"/>
    </location>
</feature>
<accession>A0AAV2DM35</accession>
<feature type="compositionally biased region" description="Basic residues" evidence="1">
    <location>
        <begin position="62"/>
        <end position="72"/>
    </location>
</feature>
<gene>
    <name evidence="2" type="ORF">LTRI10_LOCUS16408</name>
</gene>
<feature type="region of interest" description="Disordered" evidence="1">
    <location>
        <begin position="1"/>
        <end position="136"/>
    </location>
</feature>
<dbReference type="AlphaFoldDB" id="A0AAV2DM35"/>
<name>A0AAV2DM35_9ROSI</name>
<evidence type="ECO:0000313" key="2">
    <source>
        <dbReference type="EMBL" id="CAL1374550.1"/>
    </source>
</evidence>
<feature type="compositionally biased region" description="Basic residues" evidence="1">
    <location>
        <begin position="7"/>
        <end position="22"/>
    </location>
</feature>
<dbReference type="Proteomes" id="UP001497516">
    <property type="component" value="Chromosome 3"/>
</dbReference>
<feature type="compositionally biased region" description="Basic and acidic residues" evidence="1">
    <location>
        <begin position="148"/>
        <end position="161"/>
    </location>
</feature>
<organism evidence="2 3">
    <name type="scientific">Linum trigynum</name>
    <dbReference type="NCBI Taxonomy" id="586398"/>
    <lineage>
        <taxon>Eukaryota</taxon>
        <taxon>Viridiplantae</taxon>
        <taxon>Streptophyta</taxon>
        <taxon>Embryophyta</taxon>
        <taxon>Tracheophyta</taxon>
        <taxon>Spermatophyta</taxon>
        <taxon>Magnoliopsida</taxon>
        <taxon>eudicotyledons</taxon>
        <taxon>Gunneridae</taxon>
        <taxon>Pentapetalae</taxon>
        <taxon>rosids</taxon>
        <taxon>fabids</taxon>
        <taxon>Malpighiales</taxon>
        <taxon>Linaceae</taxon>
        <taxon>Linum</taxon>
    </lineage>
</organism>
<evidence type="ECO:0000313" key="3">
    <source>
        <dbReference type="Proteomes" id="UP001497516"/>
    </source>
</evidence>
<keyword evidence="3" id="KW-1185">Reference proteome</keyword>
<dbReference type="EMBL" id="OZ034816">
    <property type="protein sequence ID" value="CAL1374550.1"/>
    <property type="molecule type" value="Genomic_DNA"/>
</dbReference>
<feature type="region of interest" description="Disordered" evidence="1">
    <location>
        <begin position="142"/>
        <end position="161"/>
    </location>
</feature>
<proteinExistence type="predicted"/>
<feature type="compositionally biased region" description="Basic and acidic residues" evidence="1">
    <location>
        <begin position="73"/>
        <end position="84"/>
    </location>
</feature>
<protein>
    <submittedName>
        <fullName evidence="2">Uncharacterized protein</fullName>
    </submittedName>
</protein>
<reference evidence="2 3" key="1">
    <citation type="submission" date="2024-04" db="EMBL/GenBank/DDBJ databases">
        <authorList>
            <person name="Fracassetti M."/>
        </authorList>
    </citation>
    <scope>NUCLEOTIDE SEQUENCE [LARGE SCALE GENOMIC DNA]</scope>
</reference>
<sequence>MGPNAKARWKRYHKIDKGRIPRRQIGVLYPQPPRRKKLEVSKPPVDPVDSDACLVHRVLNAPKRKPTNKAPKKKEEETPKKKEEESEEEESADEKSRTEEEAQSGDEEGHAAEAIYVNPPRPPNPPMPSESKRGYSRIRKWRLKKARQQAEDDKATDEKKEKMSYGSPYCQRCREVDELTLVPVADDAMYLSPDDDFGGDENLKLRVIRYRRKKWLTGGFDADCHPSYLTFGGIFQPYHYRFVVGFDRMVHGSAKYAISEYNRLKEFFFLLKLVC</sequence>
<evidence type="ECO:0000256" key="1">
    <source>
        <dbReference type="SAM" id="MobiDB-lite"/>
    </source>
</evidence>